<proteinExistence type="predicted"/>
<evidence type="ECO:0000313" key="1">
    <source>
        <dbReference type="EMBL" id="MPL59114.1"/>
    </source>
</evidence>
<sequence length="227" mass="23975">MAISFQFNAFYSKLEDRMRQNPVAPLLCCVLSLCFAPNGGRLFASPGKGLDVGGGALFSLTSLPQLETGLQPGWNANIGLGFTLLPWNKSKNDNEGGRTENSFSFIGRVQLDIFGLGASAPQSDGNLYRAWQGGGLGMLFGAASPGFRMPLLGLPARLGIEAGGGLRLTKYSGTGLVSAHPAVLGRMTLDMEIGDPLALELFLPFEWAWKSGGQAIIVGLGLSLRVL</sequence>
<dbReference type="EMBL" id="VSSQ01000008">
    <property type="protein sequence ID" value="MPL59114.1"/>
    <property type="molecule type" value="Genomic_DNA"/>
</dbReference>
<organism evidence="1">
    <name type="scientific">bioreactor metagenome</name>
    <dbReference type="NCBI Taxonomy" id="1076179"/>
    <lineage>
        <taxon>unclassified sequences</taxon>
        <taxon>metagenomes</taxon>
        <taxon>ecological metagenomes</taxon>
    </lineage>
</organism>
<gene>
    <name evidence="1" type="ORF">SDC9_04662</name>
</gene>
<dbReference type="AlphaFoldDB" id="A0A644SWW5"/>
<name>A0A644SWW5_9ZZZZ</name>
<reference evidence="1" key="1">
    <citation type="submission" date="2019-08" db="EMBL/GenBank/DDBJ databases">
        <authorList>
            <person name="Kucharzyk K."/>
            <person name="Murdoch R.W."/>
            <person name="Higgins S."/>
            <person name="Loffler F."/>
        </authorList>
    </citation>
    <scope>NUCLEOTIDE SEQUENCE</scope>
</reference>
<evidence type="ECO:0008006" key="2">
    <source>
        <dbReference type="Google" id="ProtNLM"/>
    </source>
</evidence>
<comment type="caution">
    <text evidence="1">The sequence shown here is derived from an EMBL/GenBank/DDBJ whole genome shotgun (WGS) entry which is preliminary data.</text>
</comment>
<accession>A0A644SWW5</accession>
<protein>
    <recommendedName>
        <fullName evidence="2">Outer membrane protein beta-barrel domain-containing protein</fullName>
    </recommendedName>
</protein>